<feature type="region of interest" description="Disordered" evidence="2">
    <location>
        <begin position="235"/>
        <end position="257"/>
    </location>
</feature>
<dbReference type="EMBL" id="LGRX02032092">
    <property type="protein sequence ID" value="KAK3244226.1"/>
    <property type="molecule type" value="Genomic_DNA"/>
</dbReference>
<dbReference type="AlphaFoldDB" id="A0AAE0BWR3"/>
<organism evidence="3 4">
    <name type="scientific">Cymbomonas tetramitiformis</name>
    <dbReference type="NCBI Taxonomy" id="36881"/>
    <lineage>
        <taxon>Eukaryota</taxon>
        <taxon>Viridiplantae</taxon>
        <taxon>Chlorophyta</taxon>
        <taxon>Pyramimonadophyceae</taxon>
        <taxon>Pyramimonadales</taxon>
        <taxon>Pyramimonadaceae</taxon>
        <taxon>Cymbomonas</taxon>
    </lineage>
</organism>
<dbReference type="InterPro" id="IPR032675">
    <property type="entry name" value="LRR_dom_sf"/>
</dbReference>
<dbReference type="Proteomes" id="UP001190700">
    <property type="component" value="Unassembled WGS sequence"/>
</dbReference>
<feature type="region of interest" description="Disordered" evidence="2">
    <location>
        <begin position="172"/>
        <end position="214"/>
    </location>
</feature>
<dbReference type="Pfam" id="PF13516">
    <property type="entry name" value="LRR_6"/>
    <property type="match status" value="2"/>
</dbReference>
<sequence length="257" mass="28026">MDAGNNIGPEGAKAFAVALTPNAEGVFNTSLSTLNLQGNEIGAEATKCLEIALTLDEQGVFNRTLNMLNLSSCTSGEDLVVKTYQQEEDTATSATQVEVFFEQKAYPGPAQTVCRISALHGLHVTIHGMTLQVPTSAVEVDTDIRVTVYDVTEDESPLQLVLTCSKEDRVAETDMQHGVEQSQAGTMQNEGREQWQQRGRGPAGMEESREAEDKRNMHTIQKEFSVMEPATLAKLSDGAKRMPKNAILQPREGNTRV</sequence>
<accession>A0AAE0BWR3</accession>
<dbReference type="GO" id="GO:0005930">
    <property type="term" value="C:axoneme"/>
    <property type="evidence" value="ECO:0007669"/>
    <property type="project" value="UniProtKB-SubCell"/>
</dbReference>
<comment type="subcellular location">
    <subcellularLocation>
        <location evidence="1">Cytoplasm</location>
        <location evidence="1">Cytoskeleton</location>
        <location evidence="1">Cilium axoneme</location>
    </subcellularLocation>
</comment>
<keyword evidence="4" id="KW-1185">Reference proteome</keyword>
<comment type="caution">
    <text evidence="3">The sequence shown here is derived from an EMBL/GenBank/DDBJ whole genome shotgun (WGS) entry which is preliminary data.</text>
</comment>
<gene>
    <name evidence="3" type="ORF">CYMTET_46154</name>
</gene>
<reference evidence="3 4" key="1">
    <citation type="journal article" date="2015" name="Genome Biol. Evol.">
        <title>Comparative Genomics of a Bacterivorous Green Alga Reveals Evolutionary Causalities and Consequences of Phago-Mixotrophic Mode of Nutrition.</title>
        <authorList>
            <person name="Burns J.A."/>
            <person name="Paasch A."/>
            <person name="Narechania A."/>
            <person name="Kim E."/>
        </authorList>
    </citation>
    <scope>NUCLEOTIDE SEQUENCE [LARGE SCALE GENOMIC DNA]</scope>
    <source>
        <strain evidence="3 4">PLY_AMNH</strain>
    </source>
</reference>
<evidence type="ECO:0000256" key="1">
    <source>
        <dbReference type="ARBA" id="ARBA00004430"/>
    </source>
</evidence>
<feature type="compositionally biased region" description="Polar residues" evidence="2">
    <location>
        <begin position="179"/>
        <end position="189"/>
    </location>
</feature>
<dbReference type="SUPFAM" id="SSF52047">
    <property type="entry name" value="RNI-like"/>
    <property type="match status" value="1"/>
</dbReference>
<dbReference type="InterPro" id="IPR001611">
    <property type="entry name" value="Leu-rich_rpt"/>
</dbReference>
<name>A0AAE0BWR3_9CHLO</name>
<evidence type="ECO:0000313" key="4">
    <source>
        <dbReference type="Proteomes" id="UP001190700"/>
    </source>
</evidence>
<dbReference type="Gene3D" id="3.80.10.10">
    <property type="entry name" value="Ribonuclease Inhibitor"/>
    <property type="match status" value="1"/>
</dbReference>
<evidence type="ECO:0000313" key="3">
    <source>
        <dbReference type="EMBL" id="KAK3244226.1"/>
    </source>
</evidence>
<proteinExistence type="predicted"/>
<protein>
    <submittedName>
        <fullName evidence="3">Uncharacterized protein</fullName>
    </submittedName>
</protein>
<evidence type="ECO:0000256" key="2">
    <source>
        <dbReference type="SAM" id="MobiDB-lite"/>
    </source>
</evidence>